<keyword evidence="3" id="KW-0489">Methyltransferase</keyword>
<reference evidence="3" key="1">
    <citation type="submission" date="2018-07" db="EMBL/GenBank/DDBJ databases">
        <authorList>
            <person name="Ashton P.M."/>
            <person name="Dallman T."/>
            <person name="Nair S."/>
            <person name="De Pinna E."/>
            <person name="Peters T."/>
            <person name="Grant K."/>
        </authorList>
    </citation>
    <scope>NUCLEOTIDE SEQUENCE</scope>
    <source>
        <strain evidence="7">14873</strain>
        <strain evidence="6">301730</strain>
        <strain evidence="5">329866</strain>
        <strain evidence="4">394012</strain>
        <strain evidence="3">488731</strain>
    </source>
</reference>
<sequence length="296" mass="33378">MDISTLISSSGRLQLSAAESKIPWEEPAFSQRMLENHLSQDHDWASRRQIVIEQQVGWIARQLLVGARILDIGCGPGLYTRLLAERGYCCTGVDFSPASIEWARQQAQTAGLSIDYIRQDIRTYWPETQFEFIMMTFGELNVFSATDAQTLISRCARWLVPGGRLLVEVHTFDEVKRQGMAPASWQRCPHGLFLAAPHLLLTENAWDEETQTSSTQFWAIDENGRISRFGSQMTAWRDDEYASLLGNAGFKILSHPDSSEWPVSETFEGKLFALLAEKSKSPEGRSLNTQLTKGEN</sequence>
<dbReference type="Pfam" id="PF13649">
    <property type="entry name" value="Methyltransf_25"/>
    <property type="match status" value="1"/>
</dbReference>
<dbReference type="EMBL" id="AAGVCK010000020">
    <property type="protein sequence ID" value="EBS3167216.1"/>
    <property type="molecule type" value="Genomic_DNA"/>
</dbReference>
<dbReference type="EMBL" id="AAIEQN010000003">
    <property type="protein sequence ID" value="ECD4196428.1"/>
    <property type="molecule type" value="Genomic_DNA"/>
</dbReference>
<evidence type="ECO:0000313" key="7">
    <source>
        <dbReference type="EMBL" id="ECV7039962.1"/>
    </source>
</evidence>
<evidence type="ECO:0000259" key="2">
    <source>
        <dbReference type="Pfam" id="PF13649"/>
    </source>
</evidence>
<dbReference type="PANTHER" id="PTHR43861">
    <property type="entry name" value="TRANS-ACONITATE 2-METHYLTRANSFERASE-RELATED"/>
    <property type="match status" value="1"/>
</dbReference>
<evidence type="ECO:0000313" key="4">
    <source>
        <dbReference type="EMBL" id="EBV1813600.1"/>
    </source>
</evidence>
<dbReference type="EMBL" id="AAKUAQ010000006">
    <property type="protein sequence ID" value="ECV7039962.1"/>
    <property type="molecule type" value="Genomic_DNA"/>
</dbReference>
<gene>
    <name evidence="4" type="ORF">DNZ40_06765</name>
    <name evidence="3" type="ORF">DSR33_20825</name>
    <name evidence="6" type="ORF">E0Y79_01800</name>
    <name evidence="5" type="ORF">EZ693_10255</name>
    <name evidence="7" type="ORF">ZU22_07305</name>
</gene>
<organism evidence="3">
    <name type="scientific">Salmonella muenchen</name>
    <dbReference type="NCBI Taxonomy" id="596"/>
    <lineage>
        <taxon>Bacteria</taxon>
        <taxon>Pseudomonadati</taxon>
        <taxon>Pseudomonadota</taxon>
        <taxon>Gammaproteobacteria</taxon>
        <taxon>Enterobacterales</taxon>
        <taxon>Enterobacteriaceae</taxon>
        <taxon>Salmonella</taxon>
    </lineage>
</organism>
<dbReference type="InterPro" id="IPR041698">
    <property type="entry name" value="Methyltransf_25"/>
</dbReference>
<dbReference type="EMBL" id="AAHEJC010000004">
    <property type="protein sequence ID" value="EBV1813600.1"/>
    <property type="molecule type" value="Genomic_DNA"/>
</dbReference>
<evidence type="ECO:0000256" key="1">
    <source>
        <dbReference type="ARBA" id="ARBA00022679"/>
    </source>
</evidence>
<evidence type="ECO:0000313" key="6">
    <source>
        <dbReference type="EMBL" id="ECD4196428.1"/>
    </source>
</evidence>
<evidence type="ECO:0000313" key="5">
    <source>
        <dbReference type="EMBL" id="ECD3521638.1"/>
    </source>
</evidence>
<dbReference type="CDD" id="cd02440">
    <property type="entry name" value="AdoMet_MTases"/>
    <property type="match status" value="1"/>
</dbReference>
<comment type="caution">
    <text evidence="3">The sequence shown here is derived from an EMBL/GenBank/DDBJ whole genome shotgun (WGS) entry which is preliminary data.</text>
</comment>
<dbReference type="Gene3D" id="3.40.50.150">
    <property type="entry name" value="Vaccinia Virus protein VP39"/>
    <property type="match status" value="1"/>
</dbReference>
<proteinExistence type="predicted"/>
<protein>
    <submittedName>
        <fullName evidence="3">Class I SAM-dependent methyltransferase</fullName>
    </submittedName>
</protein>
<dbReference type="AlphaFoldDB" id="A0A3U7XMV0"/>
<name>A0A3U7XMV0_SALMU</name>
<keyword evidence="1 3" id="KW-0808">Transferase</keyword>
<dbReference type="EMBL" id="AAIEKX010000005">
    <property type="protein sequence ID" value="ECD3521638.1"/>
    <property type="molecule type" value="Genomic_DNA"/>
</dbReference>
<accession>A0A3U7XMV0</accession>
<dbReference type="InterPro" id="IPR029063">
    <property type="entry name" value="SAM-dependent_MTases_sf"/>
</dbReference>
<evidence type="ECO:0000313" key="3">
    <source>
        <dbReference type="EMBL" id="EBS3167216.1"/>
    </source>
</evidence>
<dbReference type="SUPFAM" id="SSF53335">
    <property type="entry name" value="S-adenosyl-L-methionine-dependent methyltransferases"/>
    <property type="match status" value="1"/>
</dbReference>
<feature type="domain" description="Methyltransferase" evidence="2">
    <location>
        <begin position="69"/>
        <end position="163"/>
    </location>
</feature>
<dbReference type="GO" id="GO:0032259">
    <property type="term" value="P:methylation"/>
    <property type="evidence" value="ECO:0007669"/>
    <property type="project" value="UniProtKB-KW"/>
</dbReference>
<dbReference type="GO" id="GO:0008168">
    <property type="term" value="F:methyltransferase activity"/>
    <property type="evidence" value="ECO:0007669"/>
    <property type="project" value="UniProtKB-KW"/>
</dbReference>